<name>A2FMQ6_TRIV3</name>
<accession>A2FMQ6</accession>
<dbReference type="InParanoid" id="A2FMQ6"/>
<evidence type="ECO:0000313" key="1">
    <source>
        <dbReference type="EMBL" id="EAX93813.1"/>
    </source>
</evidence>
<gene>
    <name evidence="1" type="ORF">TVAG_054180</name>
</gene>
<dbReference type="InterPro" id="IPR016024">
    <property type="entry name" value="ARM-type_fold"/>
</dbReference>
<dbReference type="Proteomes" id="UP000001542">
    <property type="component" value="Unassembled WGS sequence"/>
</dbReference>
<proteinExistence type="predicted"/>
<dbReference type="VEuPathDB" id="TrichDB:TVAG_054180"/>
<dbReference type="SUPFAM" id="SSF48371">
    <property type="entry name" value="ARM repeat"/>
    <property type="match status" value="1"/>
</dbReference>
<dbReference type="KEGG" id="tva:4751536"/>
<protein>
    <submittedName>
        <fullName evidence="1">Uncharacterized protein</fullName>
    </submittedName>
</protein>
<dbReference type="AlphaFoldDB" id="A2FMQ6"/>
<keyword evidence="2" id="KW-1185">Reference proteome</keyword>
<dbReference type="SMR" id="A2FMQ6"/>
<reference evidence="1" key="1">
    <citation type="submission" date="2006-10" db="EMBL/GenBank/DDBJ databases">
        <authorList>
            <person name="Amadeo P."/>
            <person name="Zhao Q."/>
            <person name="Wortman J."/>
            <person name="Fraser-Liggett C."/>
            <person name="Carlton J."/>
        </authorList>
    </citation>
    <scope>NUCLEOTIDE SEQUENCE</scope>
    <source>
        <strain evidence="1">G3</strain>
    </source>
</reference>
<evidence type="ECO:0000313" key="2">
    <source>
        <dbReference type="Proteomes" id="UP000001542"/>
    </source>
</evidence>
<sequence>MDDEDPFDLDKITNERKEEVLSATYYDYNQLNFIDSLHKTANNLYIDFSNDVINSSDQNQELMFLAHQISSADKDLIKSIISPEILIYLYNAFMASSPNDARLPFISYIIYYALLNVDEIDIFMTPEFIEKIFTLNKNVSQDVRDNIEHIFAFLNYRYNFSQNCPPEIAFEYIKAITNPIVQACCYSNLNQRNNKFQPDELLSLIDFGFAILSNSNDDKTSDTILAGLAINLSELDNISPYRGAEAIVLLNQSDSIGKILYLLQTKTASFNAAAVIYFLMKFGFKSPEFIDDLLNIIQNSLEHPDNVEILESILKLYSKIIKFNDIPVKTEHFDMFEDVYYESPLKLKNQILNLLQSFIERDGKQFSLCFSNEFIKEILDTAINCPDNSAKYPLDLLSALFLINHPSIRDLRDTEELYSLQDRIHEIKQSYYYGELNKSADKCLIALDTFIDSIRSYNSDLSD</sequence>
<dbReference type="VEuPathDB" id="TrichDB:TVAGG3_0938320"/>
<dbReference type="RefSeq" id="XP_001306743.1">
    <property type="nucleotide sequence ID" value="XM_001306742.1"/>
</dbReference>
<organism evidence="1 2">
    <name type="scientific">Trichomonas vaginalis (strain ATCC PRA-98 / G3)</name>
    <dbReference type="NCBI Taxonomy" id="412133"/>
    <lineage>
        <taxon>Eukaryota</taxon>
        <taxon>Metamonada</taxon>
        <taxon>Parabasalia</taxon>
        <taxon>Trichomonadida</taxon>
        <taxon>Trichomonadidae</taxon>
        <taxon>Trichomonas</taxon>
    </lineage>
</organism>
<dbReference type="EMBL" id="DS113891">
    <property type="protein sequence ID" value="EAX93813.1"/>
    <property type="molecule type" value="Genomic_DNA"/>
</dbReference>
<reference evidence="1" key="2">
    <citation type="journal article" date="2007" name="Science">
        <title>Draft genome sequence of the sexually transmitted pathogen Trichomonas vaginalis.</title>
        <authorList>
            <person name="Carlton J.M."/>
            <person name="Hirt R.P."/>
            <person name="Silva J.C."/>
            <person name="Delcher A.L."/>
            <person name="Schatz M."/>
            <person name="Zhao Q."/>
            <person name="Wortman J.R."/>
            <person name="Bidwell S.L."/>
            <person name="Alsmark U.C.M."/>
            <person name="Besteiro S."/>
            <person name="Sicheritz-Ponten T."/>
            <person name="Noel C.J."/>
            <person name="Dacks J.B."/>
            <person name="Foster P.G."/>
            <person name="Simillion C."/>
            <person name="Van de Peer Y."/>
            <person name="Miranda-Saavedra D."/>
            <person name="Barton G.J."/>
            <person name="Westrop G.D."/>
            <person name="Mueller S."/>
            <person name="Dessi D."/>
            <person name="Fiori P.L."/>
            <person name="Ren Q."/>
            <person name="Paulsen I."/>
            <person name="Zhang H."/>
            <person name="Bastida-Corcuera F.D."/>
            <person name="Simoes-Barbosa A."/>
            <person name="Brown M.T."/>
            <person name="Hayes R.D."/>
            <person name="Mukherjee M."/>
            <person name="Okumura C.Y."/>
            <person name="Schneider R."/>
            <person name="Smith A.J."/>
            <person name="Vanacova S."/>
            <person name="Villalvazo M."/>
            <person name="Haas B.J."/>
            <person name="Pertea M."/>
            <person name="Feldblyum T.V."/>
            <person name="Utterback T.R."/>
            <person name="Shu C.L."/>
            <person name="Osoegawa K."/>
            <person name="de Jong P.J."/>
            <person name="Hrdy I."/>
            <person name="Horvathova L."/>
            <person name="Zubacova Z."/>
            <person name="Dolezal P."/>
            <person name="Malik S.B."/>
            <person name="Logsdon J.M. Jr."/>
            <person name="Henze K."/>
            <person name="Gupta A."/>
            <person name="Wang C.C."/>
            <person name="Dunne R.L."/>
            <person name="Upcroft J.A."/>
            <person name="Upcroft P."/>
            <person name="White O."/>
            <person name="Salzberg S.L."/>
            <person name="Tang P."/>
            <person name="Chiu C.-H."/>
            <person name="Lee Y.-S."/>
            <person name="Embley T.M."/>
            <person name="Coombs G.H."/>
            <person name="Mottram J.C."/>
            <person name="Tachezy J."/>
            <person name="Fraser-Liggett C.M."/>
            <person name="Johnson P.J."/>
        </authorList>
    </citation>
    <scope>NUCLEOTIDE SEQUENCE [LARGE SCALE GENOMIC DNA]</scope>
    <source>
        <strain evidence="1">G3</strain>
    </source>
</reference>